<comment type="similarity">
    <text evidence="8">Belongs to the membrane-bound acyltransferase family. Porcupine subfamily.</text>
</comment>
<dbReference type="OrthoDB" id="5968863at2759"/>
<dbReference type="GO" id="GO:1990698">
    <property type="term" value="F:palmitoleoyltransferase activity"/>
    <property type="evidence" value="ECO:0007669"/>
    <property type="project" value="UniProtKB-EC"/>
</dbReference>
<feature type="transmembrane region" description="Helical" evidence="12">
    <location>
        <begin position="156"/>
        <end position="173"/>
    </location>
</feature>
<dbReference type="GO" id="GO:0016020">
    <property type="term" value="C:membrane"/>
    <property type="evidence" value="ECO:0007669"/>
    <property type="project" value="UniProtKB-SubCell"/>
</dbReference>
<dbReference type="EC" id="2.3.1.250" evidence="9"/>
<keyword evidence="14" id="KW-1185">Reference proteome</keyword>
<evidence type="ECO:0000256" key="7">
    <source>
        <dbReference type="ARBA" id="ARBA00023315"/>
    </source>
</evidence>
<keyword evidence="3" id="KW-0879">Wnt signaling pathway</keyword>
<feature type="transmembrane region" description="Helical" evidence="12">
    <location>
        <begin position="126"/>
        <end position="149"/>
    </location>
</feature>
<evidence type="ECO:0000313" key="15">
    <source>
        <dbReference type="RefSeq" id="XP_025414659.1"/>
    </source>
</evidence>
<organism evidence="13">
    <name type="scientific">Sipha flava</name>
    <name type="common">yellow sugarcane aphid</name>
    <dbReference type="NCBI Taxonomy" id="143950"/>
    <lineage>
        <taxon>Eukaryota</taxon>
        <taxon>Metazoa</taxon>
        <taxon>Ecdysozoa</taxon>
        <taxon>Arthropoda</taxon>
        <taxon>Hexapoda</taxon>
        <taxon>Insecta</taxon>
        <taxon>Pterygota</taxon>
        <taxon>Neoptera</taxon>
        <taxon>Paraneoptera</taxon>
        <taxon>Hemiptera</taxon>
        <taxon>Sternorrhyncha</taxon>
        <taxon>Aphidomorpha</taxon>
        <taxon>Aphidoidea</taxon>
        <taxon>Aphididae</taxon>
        <taxon>Sipha</taxon>
    </lineage>
</organism>
<evidence type="ECO:0000256" key="2">
    <source>
        <dbReference type="ARBA" id="ARBA00022679"/>
    </source>
</evidence>
<proteinExistence type="inferred from homology"/>
<dbReference type="GO" id="GO:0017147">
    <property type="term" value="F:Wnt-protein binding"/>
    <property type="evidence" value="ECO:0007669"/>
    <property type="project" value="TreeGrafter"/>
</dbReference>
<dbReference type="GO" id="GO:0016055">
    <property type="term" value="P:Wnt signaling pathway"/>
    <property type="evidence" value="ECO:0007669"/>
    <property type="project" value="UniProtKB-KW"/>
</dbReference>
<reference evidence="15" key="2">
    <citation type="submission" date="2025-04" db="UniProtKB">
        <authorList>
            <consortium name="RefSeq"/>
        </authorList>
    </citation>
    <scope>IDENTIFICATION</scope>
    <source>
        <tissue evidence="15">Whole body</tissue>
    </source>
</reference>
<evidence type="ECO:0000256" key="12">
    <source>
        <dbReference type="SAM" id="Phobius"/>
    </source>
</evidence>
<evidence type="ECO:0000256" key="8">
    <source>
        <dbReference type="ARBA" id="ARBA00038269"/>
    </source>
</evidence>
<evidence type="ECO:0000256" key="3">
    <source>
        <dbReference type="ARBA" id="ARBA00022687"/>
    </source>
</evidence>
<feature type="transmembrane region" description="Helical" evidence="12">
    <location>
        <begin position="501"/>
        <end position="518"/>
    </location>
</feature>
<gene>
    <name evidence="13" type="primary">por</name>
    <name evidence="15" type="synonym">LOC112686532</name>
    <name evidence="13" type="ORF">g.3359</name>
</gene>
<evidence type="ECO:0000313" key="14">
    <source>
        <dbReference type="Proteomes" id="UP000694846"/>
    </source>
</evidence>
<dbReference type="GO" id="GO:0030258">
    <property type="term" value="P:lipid modification"/>
    <property type="evidence" value="ECO:0007669"/>
    <property type="project" value="TreeGrafter"/>
</dbReference>
<feature type="transmembrane region" description="Helical" evidence="12">
    <location>
        <begin position="69"/>
        <end position="91"/>
    </location>
</feature>
<feature type="transmembrane region" description="Helical" evidence="12">
    <location>
        <begin position="214"/>
        <end position="233"/>
    </location>
</feature>
<dbReference type="RefSeq" id="XP_025414659.1">
    <property type="nucleotide sequence ID" value="XM_025558874.1"/>
</dbReference>
<keyword evidence="4 12" id="KW-0812">Transmembrane</keyword>
<dbReference type="AlphaFoldDB" id="A0A2S2QVU2"/>
<evidence type="ECO:0000313" key="13">
    <source>
        <dbReference type="EMBL" id="MBY81620.1"/>
    </source>
</evidence>
<evidence type="ECO:0000256" key="1">
    <source>
        <dbReference type="ARBA" id="ARBA00004141"/>
    </source>
</evidence>
<keyword evidence="6 12" id="KW-0472">Membrane</keyword>
<keyword evidence="2" id="KW-0808">Transferase</keyword>
<reference evidence="13" key="1">
    <citation type="submission" date="2018-04" db="EMBL/GenBank/DDBJ databases">
        <title>Transcriptome assembly of Sipha flava.</title>
        <authorList>
            <person name="Scully E.D."/>
            <person name="Geib S.M."/>
            <person name="Palmer N.A."/>
            <person name="Koch K."/>
            <person name="Bradshaw J."/>
            <person name="Heng-Moss T."/>
            <person name="Sarath G."/>
        </authorList>
    </citation>
    <scope>NUCLEOTIDE SEQUENCE</scope>
</reference>
<protein>
    <recommendedName>
        <fullName evidence="10">Protein-serine O-palmitoleoyltransferase porcupine</fullName>
        <ecNumber evidence="9">2.3.1.250</ecNumber>
    </recommendedName>
</protein>
<comment type="subcellular location">
    <subcellularLocation>
        <location evidence="1">Membrane</location>
        <topology evidence="1">Multi-pass membrane protein</topology>
    </subcellularLocation>
</comment>
<sequence length="519" mass="60453">MNHQQFPLSYGDDNSIEDYYSPADYYDIYVDEINIKNQYDQSNVDIHDKSSFWSDLTFHQLCTNCILPAVWSTFNLLGTTLILCIVFRLFIVINNKFKVVPESISHIVCAICGVLPIVLFHEDGDLYGLLQQIILFPIFCYIVSIICMLHLKQHSSLVFSAIILLTLLYREGFLDNSKWQKTKSAHMLMSMKAMAVLFDVKSNELHKFPSIAQYAGYMLCAGTLYLGPFLSFQEYNNTFSLPVNWNKTKICRIIWKIIISLIFFVLSICVVDWLLSQKIDVHKNRNTPTNIFLIMYKQALEFRTGHYFVAYASSVFAIICGYHSQHSNEIIVTHPLTIELPKSLLHVVVHWNTPMHYWLKKYIFEQVLKYGSKNKKYRNRIIAVGTTYLISSLLHGLERRLSAVLLSLAAYTYVEHLMRTKLALKFPRSFYYYSKIDYSNQGSKKYLNSFNKNTWLSWSVNIVFTILNIIHLAYLGSIMDMSVSNSGETINQDIFAPWRRVSYFSHFIMLFMYFISIIL</sequence>
<keyword evidence="5 12" id="KW-1133">Transmembrane helix</keyword>
<evidence type="ECO:0000256" key="6">
    <source>
        <dbReference type="ARBA" id="ARBA00023136"/>
    </source>
</evidence>
<feature type="transmembrane region" description="Helical" evidence="12">
    <location>
        <begin position="253"/>
        <end position="275"/>
    </location>
</feature>
<feature type="transmembrane region" description="Helical" evidence="12">
    <location>
        <begin position="103"/>
        <end position="120"/>
    </location>
</feature>
<dbReference type="Pfam" id="PF03062">
    <property type="entry name" value="MBOAT"/>
    <property type="match status" value="1"/>
</dbReference>
<dbReference type="GO" id="GO:0005783">
    <property type="term" value="C:endoplasmic reticulum"/>
    <property type="evidence" value="ECO:0007669"/>
    <property type="project" value="TreeGrafter"/>
</dbReference>
<accession>A0A2S2QVU2</accession>
<evidence type="ECO:0000256" key="5">
    <source>
        <dbReference type="ARBA" id="ARBA00022989"/>
    </source>
</evidence>
<dbReference type="PANTHER" id="PTHR13906:SF12">
    <property type="entry name" value="PROTEIN-SERINE O-PALMITOLEOYLTRANSFERASE PORCUPINE"/>
    <property type="match status" value="1"/>
</dbReference>
<dbReference type="EMBL" id="GGMS01012417">
    <property type="protein sequence ID" value="MBY81620.1"/>
    <property type="molecule type" value="Transcribed_RNA"/>
</dbReference>
<dbReference type="Proteomes" id="UP000694846">
    <property type="component" value="Unplaced"/>
</dbReference>
<evidence type="ECO:0000256" key="11">
    <source>
        <dbReference type="ARBA" id="ARBA00047978"/>
    </source>
</evidence>
<dbReference type="GO" id="GO:0061355">
    <property type="term" value="P:Wnt protein secretion"/>
    <property type="evidence" value="ECO:0007669"/>
    <property type="project" value="TreeGrafter"/>
</dbReference>
<dbReference type="PANTHER" id="PTHR13906">
    <property type="entry name" value="PORCUPINE"/>
    <property type="match status" value="1"/>
</dbReference>
<comment type="catalytic activity">
    <reaction evidence="11">
        <text>[Wnt protein]-L-serine + (9Z)-hexadecenoyl-CoA = [Wnt protein]-O-(9Z)-hexadecenoyl-L-serine + CoA</text>
        <dbReference type="Rhea" id="RHEA:45336"/>
        <dbReference type="Rhea" id="RHEA-COMP:11170"/>
        <dbReference type="Rhea" id="RHEA-COMP:11171"/>
        <dbReference type="ChEBI" id="CHEBI:29999"/>
        <dbReference type="ChEBI" id="CHEBI:57287"/>
        <dbReference type="ChEBI" id="CHEBI:61540"/>
        <dbReference type="ChEBI" id="CHEBI:85189"/>
        <dbReference type="EC" id="2.3.1.250"/>
    </reaction>
</comment>
<keyword evidence="7" id="KW-0012">Acyltransferase</keyword>
<evidence type="ECO:0000256" key="4">
    <source>
        <dbReference type="ARBA" id="ARBA00022692"/>
    </source>
</evidence>
<dbReference type="InterPro" id="IPR049941">
    <property type="entry name" value="LPLAT_7/PORCN-like"/>
</dbReference>
<evidence type="ECO:0000256" key="10">
    <source>
        <dbReference type="ARBA" id="ARBA00040371"/>
    </source>
</evidence>
<name>A0A2S2QVU2_9HEMI</name>
<feature type="transmembrane region" description="Helical" evidence="12">
    <location>
        <begin position="455"/>
        <end position="474"/>
    </location>
</feature>
<evidence type="ECO:0000256" key="9">
    <source>
        <dbReference type="ARBA" id="ARBA00038867"/>
    </source>
</evidence>
<dbReference type="InterPro" id="IPR004299">
    <property type="entry name" value="MBOAT_fam"/>
</dbReference>